<dbReference type="InterPro" id="IPR017937">
    <property type="entry name" value="Thioredoxin_CS"/>
</dbReference>
<dbReference type="Pfam" id="PF00085">
    <property type="entry name" value="Thioredoxin"/>
    <property type="match status" value="2"/>
</dbReference>
<feature type="region of interest" description="Disordered" evidence="14">
    <location>
        <begin position="479"/>
        <end position="510"/>
    </location>
</feature>
<sequence length="510" mass="56990">MVSNMNGFGFFLVAILSATFSGIEAKDVKEFVVTLDHSNFTEIVSKHDFIVLEFYAPWCGHCKNLAPEYEKAASELSKNDPAITLAKIDASDESNRDIALEYGVQGFPTLKIVRNGGKSIQDYKGPREAAGIVNYVKKQLGPASVEISSKDVASNVIDEKKIFIAGVFPKFSGDEYENFIKVAEKLRSDYEFGHTTDATVLPKGDSSVEGPFIRLFKPFDELFADSKDFNLDAIEKFIESEDSPSLIEFDMSPSNVYLGKMFTSDKTKVMLLLDYSSENASALKSKFADIAYLLKGGNYSFLVGDVEPSKPLMQYYKLEASQAPLLFVQNSNDKKYLKVNVEINEVVAWFKKVLDGKVEQFKVSQPIPKENNEPVKVVVLDSLEDVVFNSGKEVLLEFYAPWCGHCKSLAPILDEVAVSYKNDPNVVIAKYDATANDVPSETFKVQGFPTLYFVNGNKEVVEYNGGRKKEDFVEFIEEHRSDKKNKTETSKKTETVEEQKDGSDSAKDEL</sequence>
<evidence type="ECO:0000256" key="6">
    <source>
        <dbReference type="ARBA" id="ARBA00022737"/>
    </source>
</evidence>
<comment type="subcellular location">
    <subcellularLocation>
        <location evidence="2">Endoplasmic reticulum lumen</location>
    </subcellularLocation>
</comment>
<evidence type="ECO:0000256" key="11">
    <source>
        <dbReference type="PIRSR" id="PIRSR605792-51"/>
    </source>
</evidence>
<reference evidence="16" key="1">
    <citation type="submission" date="2024-03" db="EMBL/GenBank/DDBJ databases">
        <title>WGS assembly of Saponaria officinalis var. Norfolk2.</title>
        <authorList>
            <person name="Jenkins J."/>
            <person name="Shu S."/>
            <person name="Grimwood J."/>
            <person name="Barry K."/>
            <person name="Goodstein D."/>
            <person name="Schmutz J."/>
            <person name="Leebens-Mack J."/>
            <person name="Osbourn A."/>
        </authorList>
    </citation>
    <scope>NUCLEOTIDE SEQUENCE [LARGE SCALE GENOMIC DNA]</scope>
    <source>
        <strain evidence="16">JIC</strain>
    </source>
</reference>
<dbReference type="PANTHER" id="PTHR18929:SF132">
    <property type="entry name" value="PROTEIN DISULFIDE-ISOMERASE A3"/>
    <property type="match status" value="1"/>
</dbReference>
<evidence type="ECO:0000256" key="9">
    <source>
        <dbReference type="ARBA" id="ARBA00023235"/>
    </source>
</evidence>
<dbReference type="Gene3D" id="3.40.30.10">
    <property type="entry name" value="Glutaredoxin"/>
    <property type="match status" value="4"/>
</dbReference>
<evidence type="ECO:0000256" key="8">
    <source>
        <dbReference type="ARBA" id="ARBA00023157"/>
    </source>
</evidence>
<keyword evidence="17" id="KW-1185">Reference proteome</keyword>
<dbReference type="FunFam" id="3.40.30.10:FF:000184">
    <property type="entry name" value="Protein disulfide-isomerase"/>
    <property type="match status" value="1"/>
</dbReference>
<dbReference type="NCBIfam" id="TIGR01126">
    <property type="entry name" value="pdi_dom"/>
    <property type="match status" value="2"/>
</dbReference>
<evidence type="ECO:0000313" key="16">
    <source>
        <dbReference type="EMBL" id="KAK9735551.1"/>
    </source>
</evidence>
<dbReference type="AlphaFoldDB" id="A0AAW1LPC7"/>
<dbReference type="Pfam" id="PF13848">
    <property type="entry name" value="Thioredoxin_6"/>
    <property type="match status" value="1"/>
</dbReference>
<dbReference type="SUPFAM" id="SSF52833">
    <property type="entry name" value="Thioredoxin-like"/>
    <property type="match status" value="3"/>
</dbReference>
<evidence type="ECO:0000256" key="10">
    <source>
        <dbReference type="ARBA" id="ARBA00023284"/>
    </source>
</evidence>
<keyword evidence="7" id="KW-0256">Endoplasmic reticulum</keyword>
<dbReference type="GO" id="GO:0005788">
    <property type="term" value="C:endoplasmic reticulum lumen"/>
    <property type="evidence" value="ECO:0007669"/>
    <property type="project" value="UniProtKB-SubCell"/>
</dbReference>
<keyword evidence="10 11" id="KW-0676">Redox-active center</keyword>
<feature type="signal peptide" evidence="13">
    <location>
        <begin position="1"/>
        <end position="25"/>
    </location>
</feature>
<proteinExistence type="inferred from homology"/>
<organism evidence="16 17">
    <name type="scientific">Saponaria officinalis</name>
    <name type="common">Common soapwort</name>
    <name type="synonym">Lychnis saponaria</name>
    <dbReference type="NCBI Taxonomy" id="3572"/>
    <lineage>
        <taxon>Eukaryota</taxon>
        <taxon>Viridiplantae</taxon>
        <taxon>Streptophyta</taxon>
        <taxon>Embryophyta</taxon>
        <taxon>Tracheophyta</taxon>
        <taxon>Spermatophyta</taxon>
        <taxon>Magnoliopsida</taxon>
        <taxon>eudicotyledons</taxon>
        <taxon>Gunneridae</taxon>
        <taxon>Pentapetalae</taxon>
        <taxon>Caryophyllales</taxon>
        <taxon>Caryophyllaceae</taxon>
        <taxon>Caryophylleae</taxon>
        <taxon>Saponaria</taxon>
    </lineage>
</organism>
<keyword evidence="5 13" id="KW-0732">Signal</keyword>
<dbReference type="CDD" id="cd02961">
    <property type="entry name" value="PDI_a_family"/>
    <property type="match status" value="1"/>
</dbReference>
<feature type="domain" description="Thioredoxin" evidence="15">
    <location>
        <begin position="337"/>
        <end position="481"/>
    </location>
</feature>
<feature type="domain" description="Thioredoxin" evidence="15">
    <location>
        <begin position="14"/>
        <end position="141"/>
    </location>
</feature>
<dbReference type="EC" id="5.3.4.1" evidence="4 13"/>
<dbReference type="GO" id="GO:0006457">
    <property type="term" value="P:protein folding"/>
    <property type="evidence" value="ECO:0007669"/>
    <property type="project" value="TreeGrafter"/>
</dbReference>
<evidence type="ECO:0000259" key="15">
    <source>
        <dbReference type="PROSITE" id="PS51352"/>
    </source>
</evidence>
<evidence type="ECO:0000256" key="4">
    <source>
        <dbReference type="ARBA" id="ARBA00012723"/>
    </source>
</evidence>
<keyword evidence="8 11" id="KW-1015">Disulfide bond</keyword>
<dbReference type="InterPro" id="IPR013766">
    <property type="entry name" value="Thioredoxin_domain"/>
</dbReference>
<feature type="disulfide bond" description="Redox-active" evidence="11">
    <location>
        <begin position="403"/>
        <end position="406"/>
    </location>
</feature>
<comment type="catalytic activity">
    <reaction evidence="1 13">
        <text>Catalyzes the rearrangement of -S-S- bonds in proteins.</text>
        <dbReference type="EC" id="5.3.4.1"/>
    </reaction>
</comment>
<gene>
    <name evidence="16" type="ORF">RND81_04G212200</name>
</gene>
<evidence type="ECO:0000256" key="12">
    <source>
        <dbReference type="RuleBase" id="RU004208"/>
    </source>
</evidence>
<evidence type="ECO:0000256" key="7">
    <source>
        <dbReference type="ARBA" id="ARBA00022824"/>
    </source>
</evidence>
<evidence type="ECO:0000256" key="5">
    <source>
        <dbReference type="ARBA" id="ARBA00022729"/>
    </source>
</evidence>
<comment type="caution">
    <text evidence="16">The sequence shown here is derived from an EMBL/GenBank/DDBJ whole genome shotgun (WGS) entry which is preliminary data.</text>
</comment>
<dbReference type="FunFam" id="3.40.30.10:FF:000150">
    <property type="entry name" value="Protein disulfide-isomerase"/>
    <property type="match status" value="1"/>
</dbReference>
<dbReference type="CDD" id="cd02995">
    <property type="entry name" value="PDI_a_PDI_a'_C"/>
    <property type="match status" value="1"/>
</dbReference>
<keyword evidence="6" id="KW-0677">Repeat</keyword>
<dbReference type="InterPro" id="IPR005788">
    <property type="entry name" value="PDI_thioredoxin-like_dom"/>
</dbReference>
<comment type="similarity">
    <text evidence="3 12">Belongs to the protein disulfide isomerase family.</text>
</comment>
<keyword evidence="9 13" id="KW-0413">Isomerase</keyword>
<dbReference type="CDD" id="cd02981">
    <property type="entry name" value="PDI_b_family"/>
    <property type="match status" value="1"/>
</dbReference>
<evidence type="ECO:0000313" key="17">
    <source>
        <dbReference type="Proteomes" id="UP001443914"/>
    </source>
</evidence>
<feature type="disulfide bond" description="Redox-active" evidence="11">
    <location>
        <begin position="59"/>
        <end position="62"/>
    </location>
</feature>
<evidence type="ECO:0000256" key="13">
    <source>
        <dbReference type="RuleBase" id="RU361130"/>
    </source>
</evidence>
<name>A0AAW1LPC7_SAPOF</name>
<dbReference type="PROSITE" id="PS51352">
    <property type="entry name" value="THIOREDOXIN_2"/>
    <property type="match status" value="2"/>
</dbReference>
<evidence type="ECO:0000256" key="3">
    <source>
        <dbReference type="ARBA" id="ARBA00006347"/>
    </source>
</evidence>
<dbReference type="PROSITE" id="PS00194">
    <property type="entry name" value="THIOREDOXIN_1"/>
    <property type="match status" value="2"/>
</dbReference>
<evidence type="ECO:0000256" key="1">
    <source>
        <dbReference type="ARBA" id="ARBA00001182"/>
    </source>
</evidence>
<evidence type="ECO:0000256" key="2">
    <source>
        <dbReference type="ARBA" id="ARBA00004319"/>
    </source>
</evidence>
<dbReference type="InterPro" id="IPR036249">
    <property type="entry name" value="Thioredoxin-like_sf"/>
</dbReference>
<dbReference type="GO" id="GO:0003756">
    <property type="term" value="F:protein disulfide isomerase activity"/>
    <property type="evidence" value="ECO:0007669"/>
    <property type="project" value="UniProtKB-EC"/>
</dbReference>
<feature type="chain" id="PRO_5043096575" description="Protein disulfide-isomerase" evidence="13">
    <location>
        <begin position="26"/>
        <end position="510"/>
    </location>
</feature>
<accession>A0AAW1LPC7</accession>
<dbReference type="PANTHER" id="PTHR18929">
    <property type="entry name" value="PROTEIN DISULFIDE ISOMERASE"/>
    <property type="match status" value="1"/>
</dbReference>
<dbReference type="Proteomes" id="UP001443914">
    <property type="component" value="Unassembled WGS sequence"/>
</dbReference>
<evidence type="ECO:0000256" key="14">
    <source>
        <dbReference type="SAM" id="MobiDB-lite"/>
    </source>
</evidence>
<dbReference type="EMBL" id="JBDFQZ010000004">
    <property type="protein sequence ID" value="KAK9735551.1"/>
    <property type="molecule type" value="Genomic_DNA"/>
</dbReference>
<dbReference type="PRINTS" id="PR00421">
    <property type="entry name" value="THIOREDOXIN"/>
</dbReference>
<dbReference type="GO" id="GO:0034976">
    <property type="term" value="P:response to endoplasmic reticulum stress"/>
    <property type="evidence" value="ECO:0007669"/>
    <property type="project" value="TreeGrafter"/>
</dbReference>
<dbReference type="NCBIfam" id="TIGR01130">
    <property type="entry name" value="ER_PDI_fam"/>
    <property type="match status" value="1"/>
</dbReference>
<protein>
    <recommendedName>
        <fullName evidence="4 13">Protein disulfide-isomerase</fullName>
        <ecNumber evidence="4 13">5.3.4.1</ecNumber>
    </recommendedName>
</protein>
<dbReference type="InterPro" id="IPR005792">
    <property type="entry name" value="Prot_disulphide_isomerase"/>
</dbReference>